<dbReference type="SUPFAM" id="SSF161093">
    <property type="entry name" value="MgtE membrane domain-like"/>
    <property type="match status" value="1"/>
</dbReference>
<evidence type="ECO:0000256" key="6">
    <source>
        <dbReference type="ARBA" id="ARBA00022989"/>
    </source>
</evidence>
<evidence type="ECO:0000256" key="5">
    <source>
        <dbReference type="ARBA" id="ARBA00022842"/>
    </source>
</evidence>
<dbReference type="SMART" id="SM00116">
    <property type="entry name" value="CBS"/>
    <property type="match status" value="2"/>
</dbReference>
<keyword evidence="6 9" id="KW-1133">Transmembrane helix</keyword>
<dbReference type="InterPro" id="IPR038076">
    <property type="entry name" value="MgtE_N_sf"/>
</dbReference>
<feature type="domain" description="CBS" evidence="10">
    <location>
        <begin position="140"/>
        <end position="203"/>
    </location>
</feature>
<dbReference type="STRING" id="2340.JV46_25230"/>
<feature type="domain" description="CBS" evidence="10">
    <location>
        <begin position="205"/>
        <end position="263"/>
    </location>
</feature>
<evidence type="ECO:0000256" key="8">
    <source>
        <dbReference type="PROSITE-ProRule" id="PRU00703"/>
    </source>
</evidence>
<dbReference type="GO" id="GO:0005886">
    <property type="term" value="C:plasma membrane"/>
    <property type="evidence" value="ECO:0007669"/>
    <property type="project" value="UniProtKB-SubCell"/>
</dbReference>
<keyword evidence="5 9" id="KW-0460">Magnesium</keyword>
<dbReference type="InterPro" id="IPR036739">
    <property type="entry name" value="SLC41_membr_dom_sf"/>
</dbReference>
<dbReference type="InterPro" id="IPR046342">
    <property type="entry name" value="CBS_dom_sf"/>
</dbReference>
<keyword evidence="7 9" id="KW-0472">Membrane</keyword>
<dbReference type="Gene3D" id="1.25.60.10">
    <property type="entry name" value="MgtE N-terminal domain-like"/>
    <property type="match status" value="1"/>
</dbReference>
<dbReference type="GO" id="GO:0015095">
    <property type="term" value="F:magnesium ion transmembrane transporter activity"/>
    <property type="evidence" value="ECO:0007669"/>
    <property type="project" value="UniProtKB-UniRule"/>
</dbReference>
<keyword evidence="12" id="KW-1185">Reference proteome</keyword>
<evidence type="ECO:0000259" key="10">
    <source>
        <dbReference type="PROSITE" id="PS51371"/>
    </source>
</evidence>
<keyword evidence="3 9" id="KW-0813">Transport</keyword>
<sequence>MNAANQEDNSRLHRVQEMLDSGTMHKVSGLLNALQPGEIAHLLESLPLAEREIMWGLVKEKDGEVLVHLADDVLDDLVSKMDAADIAAAAENLDPDDLADLIQELPATVTNEVLASLDAQSRHRLETVLSYPEDTAGGLMNVDTVTIRPEVTLDTVLRYMRQLGDRVPASTDALIVVNRDDSYLGMLPLARLVTGERSDTVAEVMSVDFVPIPVSKPDTEVAARFERHDLVSAPVIDDDGRLLGRITIDDVVDVIREEGEHQFMGQAGLSEDEDMFAPVFTSARRRAIWLGVNLVTAILASWVIGQFQATIEKLVALAVLMPIVANMGGIAGTQTMTLAIRGIALKQLSLKNLRWLLRKEFAVGFLNSLLWAAMVGIIATIWFNDTSIGWLIAAAMTINLLFAAVSGALIPMILDKFNIDPALAGGVFLTTVTDIVGFLAFLGLATVFLI</sequence>
<dbReference type="EMBL" id="JRAA01000003">
    <property type="protein sequence ID" value="KHF24025.1"/>
    <property type="molecule type" value="Genomic_DNA"/>
</dbReference>
<evidence type="ECO:0000256" key="9">
    <source>
        <dbReference type="RuleBase" id="RU362011"/>
    </source>
</evidence>
<evidence type="ECO:0000313" key="12">
    <source>
        <dbReference type="Proteomes" id="UP000030856"/>
    </source>
</evidence>
<dbReference type="OrthoDB" id="9790355at2"/>
<organism evidence="11 12">
    <name type="scientific">Solemya velum gill symbiont</name>
    <dbReference type="NCBI Taxonomy" id="2340"/>
    <lineage>
        <taxon>Bacteria</taxon>
        <taxon>Pseudomonadati</taxon>
        <taxon>Pseudomonadota</taxon>
        <taxon>Gammaproteobacteria</taxon>
        <taxon>sulfur-oxidizing symbionts</taxon>
    </lineage>
</organism>
<dbReference type="NCBIfam" id="TIGR00400">
    <property type="entry name" value="mgtE"/>
    <property type="match status" value="1"/>
</dbReference>
<comment type="subunit">
    <text evidence="9">Homodimer.</text>
</comment>
<dbReference type="eggNOG" id="COG2239">
    <property type="taxonomic scope" value="Bacteria"/>
</dbReference>
<dbReference type="PATRIC" id="fig|2340.3.peg.2103"/>
<feature type="transmembrane region" description="Helical" evidence="9">
    <location>
        <begin position="314"/>
        <end position="340"/>
    </location>
</feature>
<evidence type="ECO:0000256" key="1">
    <source>
        <dbReference type="ARBA" id="ARBA00004141"/>
    </source>
</evidence>
<keyword evidence="9" id="KW-1003">Cell membrane</keyword>
<dbReference type="GeneID" id="86990654"/>
<dbReference type="CDD" id="cd04606">
    <property type="entry name" value="CBS_pair_Mg_transporter"/>
    <property type="match status" value="1"/>
</dbReference>
<dbReference type="GO" id="GO:0046872">
    <property type="term" value="F:metal ion binding"/>
    <property type="evidence" value="ECO:0007669"/>
    <property type="project" value="UniProtKB-KW"/>
</dbReference>
<feature type="transmembrane region" description="Helical" evidence="9">
    <location>
        <begin position="388"/>
        <end position="410"/>
    </location>
</feature>
<dbReference type="Gene3D" id="1.10.357.20">
    <property type="entry name" value="SLC41 divalent cation transporters, integral membrane domain"/>
    <property type="match status" value="1"/>
</dbReference>
<dbReference type="PANTHER" id="PTHR43773:SF1">
    <property type="entry name" value="MAGNESIUM TRANSPORTER MGTE"/>
    <property type="match status" value="1"/>
</dbReference>
<dbReference type="SUPFAM" id="SSF54631">
    <property type="entry name" value="CBS-domain pair"/>
    <property type="match status" value="1"/>
</dbReference>
<reference evidence="11 12" key="1">
    <citation type="journal article" date="2014" name="BMC Genomics">
        <title>The genome of the intracellular bacterium of the coastal bivalve, Solemya velum: a blueprint for thriving in and out of symbiosis.</title>
        <authorList>
            <person name="Dmytrenko O."/>
            <person name="Russell S.L."/>
            <person name="Loo W.T."/>
            <person name="Fontanez K.M."/>
            <person name="Liao L."/>
            <person name="Roeselers G."/>
            <person name="Sharma R."/>
            <person name="Stewart F.J."/>
            <person name="Newton I.L."/>
            <person name="Woyke T."/>
            <person name="Wu D."/>
            <person name="Lang J.M."/>
            <person name="Eisen J.A."/>
            <person name="Cavanaugh C.M."/>
        </authorList>
    </citation>
    <scope>NUCLEOTIDE SEQUENCE [LARGE SCALE GENOMIC DNA]</scope>
    <source>
        <strain evidence="11 12">WH</strain>
    </source>
</reference>
<keyword evidence="8" id="KW-0129">CBS domain</keyword>
<dbReference type="InterPro" id="IPR000644">
    <property type="entry name" value="CBS_dom"/>
</dbReference>
<protein>
    <recommendedName>
        <fullName evidence="9">Magnesium transporter MgtE</fullName>
    </recommendedName>
</protein>
<dbReference type="Gene3D" id="3.10.580.10">
    <property type="entry name" value="CBS-domain"/>
    <property type="match status" value="1"/>
</dbReference>
<comment type="subcellular location">
    <subcellularLocation>
        <location evidence="9">Cell membrane</location>
        <topology evidence="9">Multi-pass membrane protein</topology>
    </subcellularLocation>
    <subcellularLocation>
        <location evidence="1">Membrane</location>
        <topology evidence="1">Multi-pass membrane protein</topology>
    </subcellularLocation>
</comment>
<feature type="transmembrane region" description="Helical" evidence="9">
    <location>
        <begin position="361"/>
        <end position="382"/>
    </location>
</feature>
<dbReference type="Pfam" id="PF00571">
    <property type="entry name" value="CBS"/>
    <property type="match status" value="2"/>
</dbReference>
<comment type="similarity">
    <text evidence="2 9">Belongs to the SLC41A transporter family.</text>
</comment>
<feature type="transmembrane region" description="Helical" evidence="9">
    <location>
        <begin position="422"/>
        <end position="449"/>
    </location>
</feature>
<evidence type="ECO:0000313" key="11">
    <source>
        <dbReference type="EMBL" id="KHF24025.1"/>
    </source>
</evidence>
<evidence type="ECO:0000256" key="3">
    <source>
        <dbReference type="ARBA" id="ARBA00022448"/>
    </source>
</evidence>
<dbReference type="InterPro" id="IPR006667">
    <property type="entry name" value="SLC41_membr_dom"/>
</dbReference>
<keyword evidence="9" id="KW-0479">Metal-binding</keyword>
<comment type="caution">
    <text evidence="11">The sequence shown here is derived from an EMBL/GenBank/DDBJ whole genome shotgun (WGS) entry which is preliminary data.</text>
</comment>
<dbReference type="InterPro" id="IPR006669">
    <property type="entry name" value="MgtE_transporter"/>
</dbReference>
<dbReference type="InterPro" id="IPR006668">
    <property type="entry name" value="Mg_transptr_MgtE_intracell_dom"/>
</dbReference>
<evidence type="ECO:0000256" key="4">
    <source>
        <dbReference type="ARBA" id="ARBA00022692"/>
    </source>
</evidence>
<dbReference type="Pfam" id="PF03448">
    <property type="entry name" value="MgtE_N"/>
    <property type="match status" value="1"/>
</dbReference>
<dbReference type="Proteomes" id="UP000030856">
    <property type="component" value="Unassembled WGS sequence"/>
</dbReference>
<dbReference type="SMART" id="SM00924">
    <property type="entry name" value="MgtE_N"/>
    <property type="match status" value="1"/>
</dbReference>
<comment type="function">
    <text evidence="9">Acts as a magnesium transporter.</text>
</comment>
<name>A0A0B0H4H3_SOVGS</name>
<accession>A0A0B0H4H3</accession>
<dbReference type="RefSeq" id="WP_043118036.1">
    <property type="nucleotide sequence ID" value="NZ_JRAA01000003.1"/>
</dbReference>
<dbReference type="SUPFAM" id="SSF158791">
    <property type="entry name" value="MgtE N-terminal domain-like"/>
    <property type="match status" value="1"/>
</dbReference>
<feature type="transmembrane region" description="Helical" evidence="9">
    <location>
        <begin position="287"/>
        <end position="308"/>
    </location>
</feature>
<evidence type="ECO:0000256" key="7">
    <source>
        <dbReference type="ARBA" id="ARBA00023136"/>
    </source>
</evidence>
<dbReference type="Pfam" id="PF01769">
    <property type="entry name" value="MgtE"/>
    <property type="match status" value="1"/>
</dbReference>
<dbReference type="PANTHER" id="PTHR43773">
    <property type="entry name" value="MAGNESIUM TRANSPORTER MGTE"/>
    <property type="match status" value="1"/>
</dbReference>
<evidence type="ECO:0000256" key="2">
    <source>
        <dbReference type="ARBA" id="ARBA00009749"/>
    </source>
</evidence>
<proteinExistence type="inferred from homology"/>
<keyword evidence="4 9" id="KW-0812">Transmembrane</keyword>
<dbReference type="PROSITE" id="PS51371">
    <property type="entry name" value="CBS"/>
    <property type="match status" value="2"/>
</dbReference>
<dbReference type="AlphaFoldDB" id="A0A0B0H4H3"/>
<gene>
    <name evidence="11" type="primary">mgtE</name>
    <name evidence="11" type="ORF">JV46_25230</name>
</gene>